<feature type="modified residue" description="4-aspartylphosphate" evidence="3">
    <location>
        <position position="54"/>
    </location>
</feature>
<keyword evidence="6" id="KW-1185">Reference proteome</keyword>
<dbReference type="PANTHER" id="PTHR44591">
    <property type="entry name" value="STRESS RESPONSE REGULATOR PROTEIN 1"/>
    <property type="match status" value="1"/>
</dbReference>
<protein>
    <submittedName>
        <fullName evidence="5">Response regulator</fullName>
    </submittedName>
</protein>
<dbReference type="Proteomes" id="UP001240171">
    <property type="component" value="Unassembled WGS sequence"/>
</dbReference>
<gene>
    <name evidence="5" type="ORF">Q5741_09925</name>
</gene>
<dbReference type="InterPro" id="IPR050595">
    <property type="entry name" value="Bact_response_regulator"/>
</dbReference>
<dbReference type="PANTHER" id="PTHR44591:SF14">
    <property type="entry name" value="PROTEIN PILG"/>
    <property type="match status" value="1"/>
</dbReference>
<dbReference type="Pfam" id="PF00072">
    <property type="entry name" value="Response_reg"/>
    <property type="match status" value="1"/>
</dbReference>
<keyword evidence="2" id="KW-0902">Two-component regulatory system</keyword>
<evidence type="ECO:0000313" key="6">
    <source>
        <dbReference type="Proteomes" id="UP001240171"/>
    </source>
</evidence>
<dbReference type="Gene3D" id="3.40.50.2300">
    <property type="match status" value="1"/>
</dbReference>
<dbReference type="EMBL" id="JAUQTB010000004">
    <property type="protein sequence ID" value="MDO7906740.1"/>
    <property type="molecule type" value="Genomic_DNA"/>
</dbReference>
<name>A0ABT9CBT9_9BACL</name>
<evidence type="ECO:0000256" key="3">
    <source>
        <dbReference type="PROSITE-ProRule" id="PRU00169"/>
    </source>
</evidence>
<proteinExistence type="predicted"/>
<dbReference type="SMART" id="SM00448">
    <property type="entry name" value="REC"/>
    <property type="match status" value="1"/>
</dbReference>
<reference evidence="5 6" key="1">
    <citation type="submission" date="2023-07" db="EMBL/GenBank/DDBJ databases">
        <title>Paenibacillus sp. JX-17 nov. isolated from soil.</title>
        <authorList>
            <person name="Wan Y."/>
            <person name="Liu B."/>
        </authorList>
    </citation>
    <scope>NUCLEOTIDE SEQUENCE [LARGE SCALE GENOMIC DNA]</scope>
    <source>
        <strain evidence="5 6">JX-17</strain>
    </source>
</reference>
<organism evidence="5 6">
    <name type="scientific">Paenibacillus lacisoli</name>
    <dbReference type="NCBI Taxonomy" id="3064525"/>
    <lineage>
        <taxon>Bacteria</taxon>
        <taxon>Bacillati</taxon>
        <taxon>Bacillota</taxon>
        <taxon>Bacilli</taxon>
        <taxon>Bacillales</taxon>
        <taxon>Paenibacillaceae</taxon>
        <taxon>Paenibacillus</taxon>
    </lineage>
</organism>
<dbReference type="InterPro" id="IPR001789">
    <property type="entry name" value="Sig_transdc_resp-reg_receiver"/>
</dbReference>
<accession>A0ABT9CBT9</accession>
<dbReference type="PROSITE" id="PS50110">
    <property type="entry name" value="RESPONSE_REGULATORY"/>
    <property type="match status" value="1"/>
</dbReference>
<dbReference type="InterPro" id="IPR011006">
    <property type="entry name" value="CheY-like_superfamily"/>
</dbReference>
<comment type="caution">
    <text evidence="5">The sequence shown here is derived from an EMBL/GenBank/DDBJ whole genome shotgun (WGS) entry which is preliminary data.</text>
</comment>
<evidence type="ECO:0000259" key="4">
    <source>
        <dbReference type="PROSITE" id="PS50110"/>
    </source>
</evidence>
<sequence length="128" mass="14221">MAKTRILIAEDEAALRFLLTETLEDEGYEVAEAEDGRAALELLAGETYDLIILDYMMPEHTGIEVCERLRSGDGPNSGKPVILLTAKAQEQDRKRAEQVGVSRYIAKPFSPLQLLDEIEELLSAEGQE</sequence>
<dbReference type="RefSeq" id="WP_305023941.1">
    <property type="nucleotide sequence ID" value="NZ_JAUQTB010000004.1"/>
</dbReference>
<dbReference type="SUPFAM" id="SSF52172">
    <property type="entry name" value="CheY-like"/>
    <property type="match status" value="1"/>
</dbReference>
<feature type="domain" description="Response regulatory" evidence="4">
    <location>
        <begin position="5"/>
        <end position="122"/>
    </location>
</feature>
<evidence type="ECO:0000256" key="2">
    <source>
        <dbReference type="ARBA" id="ARBA00023012"/>
    </source>
</evidence>
<evidence type="ECO:0000256" key="1">
    <source>
        <dbReference type="ARBA" id="ARBA00022553"/>
    </source>
</evidence>
<evidence type="ECO:0000313" key="5">
    <source>
        <dbReference type="EMBL" id="MDO7906740.1"/>
    </source>
</evidence>
<keyword evidence="1 3" id="KW-0597">Phosphoprotein</keyword>